<evidence type="ECO:0000256" key="2">
    <source>
        <dbReference type="ARBA" id="ARBA00022679"/>
    </source>
</evidence>
<organism evidence="5 6">
    <name type="scientific">Candidatus Iainarchaeum sp</name>
    <dbReference type="NCBI Taxonomy" id="3101447"/>
    <lineage>
        <taxon>Archaea</taxon>
        <taxon>Candidatus Iainarchaeota</taxon>
        <taxon>Candidatus Iainarchaeia</taxon>
        <taxon>Candidatus Iainarchaeales</taxon>
        <taxon>Candidatus Iainarchaeaceae</taxon>
        <taxon>Candidatus Iainarchaeum</taxon>
    </lineage>
</organism>
<dbReference type="InterPro" id="IPR036511">
    <property type="entry name" value="TGT-like_sf"/>
</dbReference>
<dbReference type="GO" id="GO:0002099">
    <property type="term" value="P:tRNA wobble guanine modification"/>
    <property type="evidence" value="ECO:0007669"/>
    <property type="project" value="TreeGrafter"/>
</dbReference>
<name>A0A7K4BZM5_9ARCH</name>
<dbReference type="PANTHER" id="PTHR46499">
    <property type="entry name" value="QUEUINE TRNA-RIBOSYLTRANSFERASE"/>
    <property type="match status" value="1"/>
</dbReference>
<keyword evidence="2 5" id="KW-0808">Transferase</keyword>
<dbReference type="EMBL" id="JAAZKV010000018">
    <property type="protein sequence ID" value="NMA44693.1"/>
    <property type="molecule type" value="Genomic_DNA"/>
</dbReference>
<dbReference type="SUPFAM" id="SSF51713">
    <property type="entry name" value="tRNA-guanine transglycosylase"/>
    <property type="match status" value="1"/>
</dbReference>
<dbReference type="GO" id="GO:0005737">
    <property type="term" value="C:cytoplasm"/>
    <property type="evidence" value="ECO:0007669"/>
    <property type="project" value="TreeGrafter"/>
</dbReference>
<dbReference type="Gene3D" id="3.20.20.105">
    <property type="entry name" value="Queuine tRNA-ribosyltransferase-like"/>
    <property type="match status" value="1"/>
</dbReference>
<evidence type="ECO:0000256" key="1">
    <source>
        <dbReference type="ARBA" id="ARBA00022676"/>
    </source>
</evidence>
<feature type="domain" description="tRNA-guanine(15) transglycosylase-like" evidence="4">
    <location>
        <begin position="27"/>
        <end position="385"/>
    </location>
</feature>
<evidence type="ECO:0000313" key="6">
    <source>
        <dbReference type="Proteomes" id="UP000526302"/>
    </source>
</evidence>
<dbReference type="InterPro" id="IPR050076">
    <property type="entry name" value="ArchSynthase1/Queuine_TRR"/>
</dbReference>
<evidence type="ECO:0000259" key="4">
    <source>
        <dbReference type="Pfam" id="PF01702"/>
    </source>
</evidence>
<gene>
    <name evidence="5" type="primary">tgt</name>
    <name evidence="5" type="ORF">GX950_02695</name>
</gene>
<keyword evidence="1 5" id="KW-0328">Glycosyltransferase</keyword>
<dbReference type="PANTHER" id="PTHR46499:SF1">
    <property type="entry name" value="QUEUINE TRNA-RIBOSYLTRANSFERASE"/>
    <property type="match status" value="1"/>
</dbReference>
<dbReference type="AlphaFoldDB" id="A0A7K4BZM5"/>
<dbReference type="InterPro" id="IPR002616">
    <property type="entry name" value="tRNA_ribo_trans-like"/>
</dbReference>
<dbReference type="Proteomes" id="UP000526302">
    <property type="component" value="Unassembled WGS sequence"/>
</dbReference>
<dbReference type="PROSITE" id="PS51257">
    <property type="entry name" value="PROKAR_LIPOPROTEIN"/>
    <property type="match status" value="1"/>
</dbReference>
<dbReference type="HAMAP" id="MF_00168">
    <property type="entry name" value="Q_tRNA_Tgt"/>
    <property type="match status" value="1"/>
</dbReference>
<sequence>MIKRVVFVYFVMCSCFEIKVKGAKFGPRTGLLSTGHGVISSPFFMPVATKGAVKFVTHEELQMDMGVECLISNAFINYLNPGLSLIAKAGGLHKFMGWDKGLFTDSGGFQLILDHFVHKISDKGVVFRNPFDKSLELVSPEKAILIENALGSDVAMCLDHQPVFGKSRTDYLDSLIRTIEWAEVCKKTFDKNENKINKKQLLFGITQGGVHIDLRVKAAQALNEIGFDGIAIGGFGIGEAQRDMYNVISASKKVIPEHKPVYVMGIGSPLELLNAVGCGADIFDSAYPTRMARHGLIFTHSGPLKIDRGVHKQSFVPLDNECGCFVCKKYSRAYLHHLYKTHEQNGLLLLSYHNTFFVTNLMKNIRTSINEGTFWEFKKDFEKKYVGKS</sequence>
<evidence type="ECO:0000313" key="5">
    <source>
        <dbReference type="EMBL" id="NMA44693.1"/>
    </source>
</evidence>
<dbReference type="Pfam" id="PF01702">
    <property type="entry name" value="TGT"/>
    <property type="match status" value="1"/>
</dbReference>
<dbReference type="GO" id="GO:0008479">
    <property type="term" value="F:tRNA-guanosine(34) queuine transglycosylase activity"/>
    <property type="evidence" value="ECO:0007669"/>
    <property type="project" value="InterPro"/>
</dbReference>
<evidence type="ECO:0000256" key="3">
    <source>
        <dbReference type="ARBA" id="ARBA00022694"/>
    </source>
</evidence>
<protein>
    <submittedName>
        <fullName evidence="5">tRNA guanosine(34) transglycosylase Tgt</fullName>
        <ecNumber evidence="5">2.4.2.29</ecNumber>
    </submittedName>
</protein>
<dbReference type="InterPro" id="IPR004803">
    <property type="entry name" value="TGT"/>
</dbReference>
<dbReference type="NCBIfam" id="TIGR00449">
    <property type="entry name" value="tgt_general"/>
    <property type="match status" value="1"/>
</dbReference>
<proteinExistence type="inferred from homology"/>
<dbReference type="EC" id="2.4.2.29" evidence="5"/>
<dbReference type="NCBIfam" id="TIGR00430">
    <property type="entry name" value="Q_tRNA_tgt"/>
    <property type="match status" value="1"/>
</dbReference>
<comment type="caution">
    <text evidence="5">The sequence shown here is derived from an EMBL/GenBank/DDBJ whole genome shotgun (WGS) entry which is preliminary data.</text>
</comment>
<accession>A0A7K4BZM5</accession>
<keyword evidence="3" id="KW-0819">tRNA processing</keyword>
<reference evidence="5 6" key="1">
    <citation type="journal article" date="2020" name="Biotechnol. Biofuels">
        <title>New insights from the biogas microbiome by comprehensive genome-resolved metagenomics of nearly 1600 species originating from multiple anaerobic digesters.</title>
        <authorList>
            <person name="Campanaro S."/>
            <person name="Treu L."/>
            <person name="Rodriguez-R L.M."/>
            <person name="Kovalovszki A."/>
            <person name="Ziels R.M."/>
            <person name="Maus I."/>
            <person name="Zhu X."/>
            <person name="Kougias P.G."/>
            <person name="Basile A."/>
            <person name="Luo G."/>
            <person name="Schluter A."/>
            <person name="Konstantinidis K.T."/>
            <person name="Angelidaki I."/>
        </authorList>
    </citation>
    <scope>NUCLEOTIDE SEQUENCE [LARGE SCALE GENOMIC DNA]</scope>
    <source>
        <strain evidence="5">AS22ysBPME_79</strain>
    </source>
</reference>